<dbReference type="KEGG" id="taa:NMY3_02753"/>
<dbReference type="GO" id="GO:0005886">
    <property type="term" value="C:plasma membrane"/>
    <property type="evidence" value="ECO:0007669"/>
    <property type="project" value="UniProtKB-SubCell"/>
</dbReference>
<dbReference type="CDD" id="cd18773">
    <property type="entry name" value="PDC1_HK_sensor"/>
    <property type="match status" value="1"/>
</dbReference>
<proteinExistence type="predicted"/>
<keyword evidence="4 6" id="KW-1133">Transmembrane helix</keyword>
<dbReference type="EMBL" id="CP012850">
    <property type="protein sequence ID" value="ALI36943.1"/>
    <property type="molecule type" value="Genomic_DNA"/>
</dbReference>
<evidence type="ECO:0000259" key="7">
    <source>
        <dbReference type="Pfam" id="PF02743"/>
    </source>
</evidence>
<accession>A0A654M2V4</accession>
<reference evidence="9" key="1">
    <citation type="submission" date="2015-10" db="EMBL/GenBank/DDBJ databases">
        <title>Niche specialization of a soil ammonia-oxidizing archaeon, Candidatus Nitrosocosmicus oleophilus.</title>
        <authorList>
            <person name="Jung M.-Y."/>
            <person name="Rhee S.-K."/>
        </authorList>
    </citation>
    <scope>NUCLEOTIDE SEQUENCE [LARGE SCALE GENOMIC DNA]</scope>
    <source>
        <strain evidence="9">MY3</strain>
    </source>
</reference>
<evidence type="ECO:0000313" key="8">
    <source>
        <dbReference type="EMBL" id="ALI36943.1"/>
    </source>
</evidence>
<organism evidence="8 9">
    <name type="scientific">Candidatus Nitrosocosmicus oleophilus</name>
    <dbReference type="NCBI Taxonomy" id="1353260"/>
    <lineage>
        <taxon>Archaea</taxon>
        <taxon>Nitrososphaerota</taxon>
        <taxon>Nitrososphaeria</taxon>
        <taxon>Nitrososphaerales</taxon>
        <taxon>Nitrososphaeraceae</taxon>
        <taxon>Candidatus Nitrosocosmicus</taxon>
    </lineage>
</organism>
<evidence type="ECO:0000256" key="1">
    <source>
        <dbReference type="ARBA" id="ARBA00004651"/>
    </source>
</evidence>
<feature type="domain" description="Cache" evidence="7">
    <location>
        <begin position="65"/>
        <end position="330"/>
    </location>
</feature>
<evidence type="ECO:0000313" key="9">
    <source>
        <dbReference type="Proteomes" id="UP000058925"/>
    </source>
</evidence>
<keyword evidence="2" id="KW-1003">Cell membrane</keyword>
<protein>
    <recommendedName>
        <fullName evidence="7">Cache domain-containing protein</fullName>
    </recommendedName>
</protein>
<dbReference type="Pfam" id="PF02743">
    <property type="entry name" value="dCache_1"/>
    <property type="match status" value="1"/>
</dbReference>
<evidence type="ECO:0000256" key="3">
    <source>
        <dbReference type="ARBA" id="ARBA00022692"/>
    </source>
</evidence>
<comment type="subcellular location">
    <subcellularLocation>
        <location evidence="1">Cell membrane</location>
        <topology evidence="1">Multi-pass membrane protein</topology>
    </subcellularLocation>
</comment>
<keyword evidence="9" id="KW-1185">Reference proteome</keyword>
<evidence type="ECO:0000256" key="2">
    <source>
        <dbReference type="ARBA" id="ARBA00022475"/>
    </source>
</evidence>
<feature type="transmembrane region" description="Helical" evidence="6">
    <location>
        <begin position="12"/>
        <end position="32"/>
    </location>
</feature>
<evidence type="ECO:0000256" key="6">
    <source>
        <dbReference type="SAM" id="Phobius"/>
    </source>
</evidence>
<dbReference type="Gene3D" id="3.30.450.20">
    <property type="entry name" value="PAS domain"/>
    <property type="match status" value="1"/>
</dbReference>
<name>A0A654M2V4_9ARCH</name>
<dbReference type="Proteomes" id="UP000058925">
    <property type="component" value="Chromosome"/>
</dbReference>
<evidence type="ECO:0000256" key="5">
    <source>
        <dbReference type="ARBA" id="ARBA00023136"/>
    </source>
</evidence>
<keyword evidence="5 6" id="KW-0472">Membrane</keyword>
<keyword evidence="3 6" id="KW-0812">Transmembrane</keyword>
<evidence type="ECO:0000256" key="4">
    <source>
        <dbReference type="ARBA" id="ARBA00022989"/>
    </source>
</evidence>
<gene>
    <name evidence="8" type="ORF">NMY3_02753</name>
</gene>
<sequence>MTKQILLQTLTIRKLILIITMSAVALCLYPIMTKDSTALDFDNRSQTSDYLNKLPLNSTDKFTILNLFANLLDSKISRAVDDLEISSRDETLKEVQFLKNVSSNYNGIHSTLDLDKRNLAKDILQRNTDIASIFFVLPNGDIYLGEPYMDQEQLPRINFADREWYKGVVKNNQTYISSIFMSASINAPAIAIAVPVYSPTGDLESQVGSSSLSGYWVGIINLKSLEDLFKSLSLINQDQFILIDHNGTEFLDNKKLKIGPAYSSSHENDSSLSSSGNLTKQKMLETFDYFDLVKDTGNETGTTYDKFNVKDQVWMFWKSINVKDSNWYVVLVTRNDS</sequence>
<dbReference type="InterPro" id="IPR033479">
    <property type="entry name" value="dCache_1"/>
</dbReference>
<dbReference type="AlphaFoldDB" id="A0A654M2V4"/>